<comment type="caution">
    <text evidence="1">The sequence shown here is derived from an EMBL/GenBank/DDBJ whole genome shotgun (WGS) entry which is preliminary data.</text>
</comment>
<dbReference type="AlphaFoldDB" id="A0A512AHN3"/>
<evidence type="ECO:0000313" key="2">
    <source>
        <dbReference type="Proteomes" id="UP000321464"/>
    </source>
</evidence>
<organism evidence="1 2">
    <name type="scientific">Novosphingobium sediminis</name>
    <dbReference type="NCBI Taxonomy" id="707214"/>
    <lineage>
        <taxon>Bacteria</taxon>
        <taxon>Pseudomonadati</taxon>
        <taxon>Pseudomonadota</taxon>
        <taxon>Alphaproteobacteria</taxon>
        <taxon>Sphingomonadales</taxon>
        <taxon>Sphingomonadaceae</taxon>
        <taxon>Novosphingobium</taxon>
    </lineage>
</organism>
<protein>
    <submittedName>
        <fullName evidence="1">Uncharacterized protein</fullName>
    </submittedName>
</protein>
<proteinExistence type="predicted"/>
<keyword evidence="2" id="KW-1185">Reference proteome</keyword>
<evidence type="ECO:0000313" key="1">
    <source>
        <dbReference type="EMBL" id="GEN99205.1"/>
    </source>
</evidence>
<sequence length="94" mass="10368">MQVRCLMGWHYELGGDALWTERLGWRVAGLAKQSIETGALPLEEGCVIEAGLFQQALYSDTAREKMRRFLELGGQTREGELRVAELSGEVAGLG</sequence>
<dbReference type="EMBL" id="BJYR01000007">
    <property type="protein sequence ID" value="GEN99205.1"/>
    <property type="molecule type" value="Genomic_DNA"/>
</dbReference>
<dbReference type="Proteomes" id="UP000321464">
    <property type="component" value="Unassembled WGS sequence"/>
</dbReference>
<accession>A0A512AHN3</accession>
<reference evidence="1 2" key="1">
    <citation type="submission" date="2019-07" db="EMBL/GenBank/DDBJ databases">
        <title>Whole genome shotgun sequence of Novosphingobium sediminis NBRC 106119.</title>
        <authorList>
            <person name="Hosoyama A."/>
            <person name="Uohara A."/>
            <person name="Ohji S."/>
            <person name="Ichikawa N."/>
        </authorList>
    </citation>
    <scope>NUCLEOTIDE SEQUENCE [LARGE SCALE GENOMIC DNA]</scope>
    <source>
        <strain evidence="1 2">NBRC 106119</strain>
    </source>
</reference>
<dbReference type="RefSeq" id="WP_147158565.1">
    <property type="nucleotide sequence ID" value="NZ_BJYR01000007.1"/>
</dbReference>
<gene>
    <name evidence="1" type="ORF">NSE01_10380</name>
</gene>
<name>A0A512AHN3_9SPHN</name>